<dbReference type="InterPro" id="IPR013083">
    <property type="entry name" value="Znf_RING/FYVE/PHD"/>
</dbReference>
<dbReference type="SMART" id="SM00336">
    <property type="entry name" value="BBOX"/>
    <property type="match status" value="4"/>
</dbReference>
<accession>A0A7M7PRG8</accession>
<dbReference type="FunCoup" id="A0A7M7PRG8">
    <property type="interactions" value="30"/>
</dbReference>
<reference evidence="10" key="1">
    <citation type="submission" date="2015-02" db="EMBL/GenBank/DDBJ databases">
        <title>Genome sequencing for Strongylocentrotus purpuratus.</title>
        <authorList>
            <person name="Murali S."/>
            <person name="Liu Y."/>
            <person name="Vee V."/>
            <person name="English A."/>
            <person name="Wang M."/>
            <person name="Skinner E."/>
            <person name="Han Y."/>
            <person name="Muzny D.M."/>
            <person name="Worley K.C."/>
            <person name="Gibbs R.A."/>
        </authorList>
    </citation>
    <scope>NUCLEOTIDE SEQUENCE</scope>
</reference>
<feature type="domain" description="RING-type" evidence="7">
    <location>
        <begin position="531"/>
        <end position="574"/>
    </location>
</feature>
<dbReference type="Pfam" id="PF00643">
    <property type="entry name" value="zf-B_box"/>
    <property type="match status" value="2"/>
</dbReference>
<dbReference type="PROSITE" id="PS00518">
    <property type="entry name" value="ZF_RING_1"/>
    <property type="match status" value="2"/>
</dbReference>
<evidence type="ECO:0000256" key="4">
    <source>
        <dbReference type="ARBA" id="ARBA00022833"/>
    </source>
</evidence>
<dbReference type="InterPro" id="IPR027370">
    <property type="entry name" value="Znf-RING_euk"/>
</dbReference>
<dbReference type="SUPFAM" id="SSF75011">
    <property type="entry name" value="3-carboxy-cis,cis-mucoante lactonizing enzyme"/>
    <property type="match status" value="1"/>
</dbReference>
<evidence type="ECO:0000313" key="10">
    <source>
        <dbReference type="Proteomes" id="UP000007110"/>
    </source>
</evidence>
<dbReference type="Gene3D" id="3.30.40.10">
    <property type="entry name" value="Zinc/RING finger domain, C3HC4 (zinc finger)"/>
    <property type="match status" value="2"/>
</dbReference>
<organism evidence="9 10">
    <name type="scientific">Strongylocentrotus purpuratus</name>
    <name type="common">Purple sea urchin</name>
    <dbReference type="NCBI Taxonomy" id="7668"/>
    <lineage>
        <taxon>Eukaryota</taxon>
        <taxon>Metazoa</taxon>
        <taxon>Echinodermata</taxon>
        <taxon>Eleutherozoa</taxon>
        <taxon>Echinozoa</taxon>
        <taxon>Echinoidea</taxon>
        <taxon>Euechinoidea</taxon>
        <taxon>Echinacea</taxon>
        <taxon>Camarodonta</taxon>
        <taxon>Echinidea</taxon>
        <taxon>Strongylocentrotidae</taxon>
        <taxon>Strongylocentrotus</taxon>
    </lineage>
</organism>
<evidence type="ECO:0000256" key="6">
    <source>
        <dbReference type="SAM" id="Coils"/>
    </source>
</evidence>
<dbReference type="PANTHER" id="PTHR25462:SF229">
    <property type="entry name" value="TRANSCRIPTION INTERMEDIARY FACTOR 1-BETA"/>
    <property type="match status" value="1"/>
</dbReference>
<dbReference type="CDD" id="cd19756">
    <property type="entry name" value="Bbox2"/>
    <property type="match status" value="2"/>
</dbReference>
<dbReference type="Gene3D" id="2.120.10.30">
    <property type="entry name" value="TolB, C-terminal domain"/>
    <property type="match status" value="1"/>
</dbReference>
<feature type="domain" description="B box-type" evidence="8">
    <location>
        <begin position="96"/>
        <end position="144"/>
    </location>
</feature>
<dbReference type="EnsemblMetazoa" id="XM_030999870">
    <property type="protein sequence ID" value="XP_030855730"/>
    <property type="gene ID" value="LOC100893879"/>
</dbReference>
<dbReference type="AlphaFoldDB" id="A0A7M7PRG8"/>
<proteinExistence type="predicted"/>
<dbReference type="InterPro" id="IPR000315">
    <property type="entry name" value="Znf_B-box"/>
</dbReference>
<dbReference type="PROSITE" id="PS50119">
    <property type="entry name" value="ZF_BBOX"/>
    <property type="match status" value="4"/>
</dbReference>
<protein>
    <submittedName>
        <fullName evidence="9">Uncharacterized protein</fullName>
    </submittedName>
</protein>
<dbReference type="RefSeq" id="XP_030855730.1">
    <property type="nucleotide sequence ID" value="XM_030999870.1"/>
</dbReference>
<feature type="domain" description="RING-type" evidence="7">
    <location>
        <begin position="15"/>
        <end position="58"/>
    </location>
</feature>
<feature type="domain" description="B box-type" evidence="8">
    <location>
        <begin position="672"/>
        <end position="713"/>
    </location>
</feature>
<keyword evidence="1" id="KW-0597">Phosphoprotein</keyword>
<feature type="domain" description="B box-type" evidence="8">
    <location>
        <begin position="612"/>
        <end position="660"/>
    </location>
</feature>
<feature type="coiled-coil region" evidence="6">
    <location>
        <begin position="212"/>
        <end position="268"/>
    </location>
</feature>
<dbReference type="CDD" id="cd19757">
    <property type="entry name" value="Bbox1"/>
    <property type="match status" value="1"/>
</dbReference>
<dbReference type="PANTHER" id="PTHR25462">
    <property type="entry name" value="BONUS, ISOFORM C-RELATED"/>
    <property type="match status" value="1"/>
</dbReference>
<name>A0A7M7PRG8_STRPU</name>
<dbReference type="PROSITE" id="PS50089">
    <property type="entry name" value="ZF_RING_2"/>
    <property type="match status" value="2"/>
</dbReference>
<keyword evidence="10" id="KW-1185">Reference proteome</keyword>
<evidence type="ECO:0000256" key="1">
    <source>
        <dbReference type="ARBA" id="ARBA00022553"/>
    </source>
</evidence>
<keyword evidence="3 5" id="KW-0863">Zinc-finger</keyword>
<dbReference type="InterPro" id="IPR001841">
    <property type="entry name" value="Znf_RING"/>
</dbReference>
<keyword evidence="4" id="KW-0862">Zinc</keyword>
<sequence length="1149" mass="128449">MAEKAEEAASQNILCPLCLDVFDNASMLICGHTFCKQCLERYDAAHRDLDHMVCPLCRKVTKLDESRVTGLPTNFTVKGLVDEYHGSHGGINAVLEGQPKCTACDLQGDAVSFCYECGNYMCTKCDHCHSHLTSLFKEHQVVSMKDVVEGTASIGQVTDKCSVHKPGKKELFCEDCKVYICLMCTVLNHRDHKIKHQADLEKEIREKVDDVIKRSNDKKSEFEKHIQDIESKRKEIDTAIQKLEGNIKEAFTEKLDKLKENERLLITETQLLRENCDKELDALKSGHRQKIKAISSSVSLVAKGRLRHLEKDSLTAHSLISNDLEGLLEEAIDEAPVTDLMTHITSTLFIPAGDTLLDLGRVSIVSLAIGKVVDLPYPMSGLTRLSEDSMLVGYQNGRYGAQIKWLRVYDRDGKYGDPIAAKEGEYLYPAVDGEDRVFIASVNQPAGRIHISLYRPEGLNLRKAIEFEKLELALSNTWCYLISLSRNTLAFACGKKVYFLTIPWLGAAPSAHVPSVMAEKAEEAASQNILCPLCLDVFDNASILICGHTFCKQCLERYDDAHRDLDHMVCPLCRKVTKLDESRVTGLPANFTVKALVDEYHGSHGGINAVLEDQPKCTACELKGDAVSFCYECGTYMCANCDYGHSHLTLFFKGHQVVSMKDVVEGTAHIGQVRNKCLVHKHENKDLFCEDCKVYLCLKCMIVNHRDHNIKNQADFEREIQQKVDDIAKRSSDRKKEFEKHIQDIESKRQEIYTTIQKLQGNIKEAFMRKLDKLKENERLLIAETQLLQENCDKELDALKSGHRHKIKAISSSVSLVANGRLRHLEKDSLTAHSLISNELEGLLEEVIDEKPVADVMTHITSTLFIPAGDTLLDLGRMSYPRMAIGKVVDLPYPMSGITQLSEDSILVGYGSSRTDADKVEINGSVQKCTKTGFYVYDIAHQSNSTIVVSREQRKIRFSSAKDWSSTSERTISNDTGNSSPYLTVSSENEIIAANRNDRIHIFDPTGSTRKHSIATLEKPCQALATKTDVIISSSCNNTPSRVRVYDRDGKSGDPISAKEGEHLYPAVDGEDRVFIASVNKPAGRIQITLYRPEGLKLKRVVEFEELELTLSNTWCYLVSVSCDTLAFACGKKVYFLSIPPGIVPVAAE</sequence>
<dbReference type="GeneID" id="100893879"/>
<evidence type="ECO:0000256" key="5">
    <source>
        <dbReference type="PROSITE-ProRule" id="PRU00024"/>
    </source>
</evidence>
<dbReference type="OrthoDB" id="6270329at2759"/>
<evidence type="ECO:0000256" key="2">
    <source>
        <dbReference type="ARBA" id="ARBA00022723"/>
    </source>
</evidence>
<evidence type="ECO:0000313" key="9">
    <source>
        <dbReference type="EnsemblMetazoa" id="XP_030855730"/>
    </source>
</evidence>
<dbReference type="Gene3D" id="3.30.160.60">
    <property type="entry name" value="Classic Zinc Finger"/>
    <property type="match status" value="2"/>
</dbReference>
<dbReference type="GO" id="GO:0008270">
    <property type="term" value="F:zinc ion binding"/>
    <property type="evidence" value="ECO:0007669"/>
    <property type="project" value="UniProtKB-KW"/>
</dbReference>
<dbReference type="InterPro" id="IPR011042">
    <property type="entry name" value="6-blade_b-propeller_TolB-like"/>
</dbReference>
<dbReference type="KEGG" id="spu:100893879"/>
<evidence type="ECO:0000259" key="7">
    <source>
        <dbReference type="PROSITE" id="PS50089"/>
    </source>
</evidence>
<dbReference type="SMART" id="SM00184">
    <property type="entry name" value="RING"/>
    <property type="match status" value="2"/>
</dbReference>
<dbReference type="InterPro" id="IPR047153">
    <property type="entry name" value="TRIM45/56/19-like"/>
</dbReference>
<dbReference type="SUPFAM" id="SSF57845">
    <property type="entry name" value="B-box zinc-binding domain"/>
    <property type="match status" value="2"/>
</dbReference>
<feature type="domain" description="B box-type" evidence="8">
    <location>
        <begin position="156"/>
        <end position="197"/>
    </location>
</feature>
<dbReference type="SUPFAM" id="SSF57850">
    <property type="entry name" value="RING/U-box"/>
    <property type="match status" value="2"/>
</dbReference>
<dbReference type="Pfam" id="PF13445">
    <property type="entry name" value="zf-RING_UBOX"/>
    <property type="match status" value="2"/>
</dbReference>
<reference evidence="9" key="2">
    <citation type="submission" date="2021-01" db="UniProtKB">
        <authorList>
            <consortium name="EnsemblMetazoa"/>
        </authorList>
    </citation>
    <scope>IDENTIFICATION</scope>
</reference>
<feature type="coiled-coil region" evidence="6">
    <location>
        <begin position="728"/>
        <end position="791"/>
    </location>
</feature>
<keyword evidence="2" id="KW-0479">Metal-binding</keyword>
<dbReference type="OMA" id="CDLERDV"/>
<evidence type="ECO:0000259" key="8">
    <source>
        <dbReference type="PROSITE" id="PS50119"/>
    </source>
</evidence>
<keyword evidence="6" id="KW-0175">Coiled coil</keyword>
<dbReference type="InterPro" id="IPR017907">
    <property type="entry name" value="Znf_RING_CS"/>
</dbReference>
<dbReference type="Proteomes" id="UP000007110">
    <property type="component" value="Unassembled WGS sequence"/>
</dbReference>
<dbReference type="GO" id="GO:0061630">
    <property type="term" value="F:ubiquitin protein ligase activity"/>
    <property type="evidence" value="ECO:0000318"/>
    <property type="project" value="GO_Central"/>
</dbReference>
<evidence type="ECO:0000256" key="3">
    <source>
        <dbReference type="ARBA" id="ARBA00022771"/>
    </source>
</evidence>
<dbReference type="InParanoid" id="A0A7M7PRG8"/>